<gene>
    <name evidence="1" type="ORF">mvi_16420</name>
</gene>
<reference evidence="1" key="1">
    <citation type="submission" date="2020-11" db="EMBL/GenBank/DDBJ databases">
        <title>Complete genome sequence of a novel pathogenic Methylobacterium strain isolated from rice in Vietnam.</title>
        <authorList>
            <person name="Lai K."/>
            <person name="Okazaki S."/>
            <person name="Higashi K."/>
            <person name="Mori H."/>
            <person name="Toyoda A."/>
            <person name="Kurokawa K."/>
        </authorList>
    </citation>
    <scope>NUCLEOTIDE SEQUENCE</scope>
    <source>
        <strain evidence="1">VL1</strain>
    </source>
</reference>
<dbReference type="EMBL" id="AP024145">
    <property type="protein sequence ID" value="BCM83181.1"/>
    <property type="molecule type" value="Genomic_DNA"/>
</dbReference>
<dbReference type="AlphaFoldDB" id="A0A8H9C5P6"/>
<proteinExistence type="predicted"/>
<evidence type="ECO:0000313" key="1">
    <source>
        <dbReference type="EMBL" id="BCM83181.1"/>
    </source>
</evidence>
<name>A0A8H9C5P6_9HYPH</name>
<organism evidence="1 2">
    <name type="scientific">Methylobacterium indicum</name>
    <dbReference type="NCBI Taxonomy" id="1775910"/>
    <lineage>
        <taxon>Bacteria</taxon>
        <taxon>Pseudomonadati</taxon>
        <taxon>Pseudomonadota</taxon>
        <taxon>Alphaproteobacteria</taxon>
        <taxon>Hyphomicrobiales</taxon>
        <taxon>Methylobacteriaceae</taxon>
        <taxon>Methylobacterium</taxon>
    </lineage>
</organism>
<protein>
    <submittedName>
        <fullName evidence="1">Uncharacterized protein</fullName>
    </submittedName>
</protein>
<evidence type="ECO:0000313" key="2">
    <source>
        <dbReference type="Proteomes" id="UP000663508"/>
    </source>
</evidence>
<accession>A0A8H9C5P6</accession>
<dbReference type="KEGG" id="mind:mvi_16420"/>
<sequence length="66" mass="7082">MDEALLNHRAAEIQIMTARMIVELPDGHQVLIGAPEGGAMGEIGIADDVARKTKDSSRRRSARSPA</sequence>
<dbReference type="Proteomes" id="UP000663508">
    <property type="component" value="Chromosome"/>
</dbReference>